<accession>A0A210Q4A9</accession>
<keyword evidence="8" id="KW-1185">Reference proteome</keyword>
<dbReference type="PANTHER" id="PTHR16007:SF15">
    <property type="entry name" value="TRANSMEMBRANE PROTEIN 45B"/>
    <property type="match status" value="1"/>
</dbReference>
<keyword evidence="4 6" id="KW-1133">Transmembrane helix</keyword>
<feature type="transmembrane region" description="Helical" evidence="6">
    <location>
        <begin position="151"/>
        <end position="171"/>
    </location>
</feature>
<feature type="transmembrane region" description="Helical" evidence="6">
    <location>
        <begin position="221"/>
        <end position="246"/>
    </location>
</feature>
<dbReference type="Pfam" id="PF04819">
    <property type="entry name" value="DUF716"/>
    <property type="match status" value="1"/>
</dbReference>
<name>A0A210Q4A9_MIZYE</name>
<feature type="transmembrane region" description="Helical" evidence="6">
    <location>
        <begin position="91"/>
        <end position="109"/>
    </location>
</feature>
<evidence type="ECO:0000256" key="2">
    <source>
        <dbReference type="ARBA" id="ARBA00006948"/>
    </source>
</evidence>
<evidence type="ECO:0000256" key="4">
    <source>
        <dbReference type="ARBA" id="ARBA00022989"/>
    </source>
</evidence>
<dbReference type="InterPro" id="IPR006904">
    <property type="entry name" value="DUF716"/>
</dbReference>
<gene>
    <name evidence="7" type="ORF">KP79_PYT09503</name>
</gene>
<dbReference type="GO" id="GO:0016020">
    <property type="term" value="C:membrane"/>
    <property type="evidence" value="ECO:0007669"/>
    <property type="project" value="UniProtKB-SubCell"/>
</dbReference>
<evidence type="ECO:0000256" key="6">
    <source>
        <dbReference type="SAM" id="Phobius"/>
    </source>
</evidence>
<evidence type="ECO:0000313" key="8">
    <source>
        <dbReference type="Proteomes" id="UP000242188"/>
    </source>
</evidence>
<dbReference type="OrthoDB" id="6120269at2759"/>
<feature type="transmembrane region" description="Helical" evidence="6">
    <location>
        <begin position="121"/>
        <end position="139"/>
    </location>
</feature>
<keyword evidence="3 6" id="KW-0812">Transmembrane</keyword>
<dbReference type="AlphaFoldDB" id="A0A210Q4A9"/>
<evidence type="ECO:0000256" key="5">
    <source>
        <dbReference type="ARBA" id="ARBA00023136"/>
    </source>
</evidence>
<protein>
    <submittedName>
        <fullName evidence="7">Transmembrane protein 45B</fullName>
    </submittedName>
</protein>
<feature type="transmembrane region" description="Helical" evidence="6">
    <location>
        <begin position="183"/>
        <end position="201"/>
    </location>
</feature>
<comment type="subcellular location">
    <subcellularLocation>
        <location evidence="1">Membrane</location>
        <topology evidence="1">Multi-pass membrane protein</topology>
    </subcellularLocation>
</comment>
<dbReference type="EMBL" id="NEDP02005069">
    <property type="protein sequence ID" value="OWF43519.1"/>
    <property type="molecule type" value="Genomic_DNA"/>
</dbReference>
<comment type="similarity">
    <text evidence="2">Belongs to the TMEM45 family.</text>
</comment>
<dbReference type="PANTHER" id="PTHR16007">
    <property type="entry name" value="EPIDIDYMAL MEMBRANE PROTEIN E9-RELATED"/>
    <property type="match status" value="1"/>
</dbReference>
<comment type="caution">
    <text evidence="7">The sequence shown here is derived from an EMBL/GenBank/DDBJ whole genome shotgun (WGS) entry which is preliminary data.</text>
</comment>
<reference evidence="7 8" key="1">
    <citation type="journal article" date="2017" name="Nat. Ecol. Evol.">
        <title>Scallop genome provides insights into evolution of bilaterian karyotype and development.</title>
        <authorList>
            <person name="Wang S."/>
            <person name="Zhang J."/>
            <person name="Jiao W."/>
            <person name="Li J."/>
            <person name="Xun X."/>
            <person name="Sun Y."/>
            <person name="Guo X."/>
            <person name="Huan P."/>
            <person name="Dong B."/>
            <person name="Zhang L."/>
            <person name="Hu X."/>
            <person name="Sun X."/>
            <person name="Wang J."/>
            <person name="Zhao C."/>
            <person name="Wang Y."/>
            <person name="Wang D."/>
            <person name="Huang X."/>
            <person name="Wang R."/>
            <person name="Lv J."/>
            <person name="Li Y."/>
            <person name="Zhang Z."/>
            <person name="Liu B."/>
            <person name="Lu W."/>
            <person name="Hui Y."/>
            <person name="Liang J."/>
            <person name="Zhou Z."/>
            <person name="Hou R."/>
            <person name="Li X."/>
            <person name="Liu Y."/>
            <person name="Li H."/>
            <person name="Ning X."/>
            <person name="Lin Y."/>
            <person name="Zhao L."/>
            <person name="Xing Q."/>
            <person name="Dou J."/>
            <person name="Li Y."/>
            <person name="Mao J."/>
            <person name="Guo H."/>
            <person name="Dou H."/>
            <person name="Li T."/>
            <person name="Mu C."/>
            <person name="Jiang W."/>
            <person name="Fu Q."/>
            <person name="Fu X."/>
            <person name="Miao Y."/>
            <person name="Liu J."/>
            <person name="Yu Q."/>
            <person name="Li R."/>
            <person name="Liao H."/>
            <person name="Li X."/>
            <person name="Kong Y."/>
            <person name="Jiang Z."/>
            <person name="Chourrout D."/>
            <person name="Li R."/>
            <person name="Bao Z."/>
        </authorList>
    </citation>
    <scope>NUCLEOTIDE SEQUENCE [LARGE SCALE GENOMIC DNA]</scope>
    <source>
        <strain evidence="7 8">PY_sf001</strain>
    </source>
</reference>
<proteinExistence type="inferred from homology"/>
<dbReference type="InterPro" id="IPR042127">
    <property type="entry name" value="TMEM45"/>
</dbReference>
<organism evidence="7 8">
    <name type="scientific">Mizuhopecten yessoensis</name>
    <name type="common">Japanese scallop</name>
    <name type="synonym">Patinopecten yessoensis</name>
    <dbReference type="NCBI Taxonomy" id="6573"/>
    <lineage>
        <taxon>Eukaryota</taxon>
        <taxon>Metazoa</taxon>
        <taxon>Spiralia</taxon>
        <taxon>Lophotrochozoa</taxon>
        <taxon>Mollusca</taxon>
        <taxon>Bivalvia</taxon>
        <taxon>Autobranchia</taxon>
        <taxon>Pteriomorphia</taxon>
        <taxon>Pectinida</taxon>
        <taxon>Pectinoidea</taxon>
        <taxon>Pectinidae</taxon>
        <taxon>Mizuhopecten</taxon>
    </lineage>
</organism>
<evidence type="ECO:0000313" key="7">
    <source>
        <dbReference type="EMBL" id="OWF43519.1"/>
    </source>
</evidence>
<feature type="transmembrane region" description="Helical" evidence="6">
    <location>
        <begin position="12"/>
        <end position="29"/>
    </location>
</feature>
<evidence type="ECO:0000256" key="3">
    <source>
        <dbReference type="ARBA" id="ARBA00022692"/>
    </source>
</evidence>
<evidence type="ECO:0000256" key="1">
    <source>
        <dbReference type="ARBA" id="ARBA00004141"/>
    </source>
</evidence>
<feature type="transmembrane region" description="Helical" evidence="6">
    <location>
        <begin position="56"/>
        <end position="79"/>
    </location>
</feature>
<dbReference type="Proteomes" id="UP000242188">
    <property type="component" value="Unassembled WGS sequence"/>
</dbReference>
<sequence>MGSFPGHALPGSFFIVVSLWWTVNIVYYFNKARWTGQTYLCRSNFMLYRQTGPYKVVPVEAIFKIIFAVVGILGEFIWALKYDFGLPVGNAQHMTMFAFFGISGMCDVIAHYKRGFVPPNIDYVAIILAFLVEALLFNFHLHGRSSLDATIHSLLVYTILSSAILIGVESIMVNNALVSLTKALSLLVHGTWFWQIGFILYSPSRVPSSWHAEDQDHIFLAVLVFVWHVAFNIAVIAVTGVTVTIVQRRLFHETSGYRAVDISDSQFSRTMFLGKEDVLTDESDSS</sequence>
<keyword evidence="5 6" id="KW-0472">Membrane</keyword>